<dbReference type="InterPro" id="IPR028087">
    <property type="entry name" value="Tad_N"/>
</dbReference>
<keyword evidence="2" id="KW-1133">Transmembrane helix</keyword>
<dbReference type="Pfam" id="PF13400">
    <property type="entry name" value="Tad"/>
    <property type="match status" value="1"/>
</dbReference>
<dbReference type="EMBL" id="WESC01000001">
    <property type="protein sequence ID" value="KAB7742832.1"/>
    <property type="molecule type" value="Genomic_DNA"/>
</dbReference>
<evidence type="ECO:0000256" key="1">
    <source>
        <dbReference type="SAM" id="MobiDB-lite"/>
    </source>
</evidence>
<protein>
    <submittedName>
        <fullName evidence="4">VWA domain-containing protein</fullName>
    </submittedName>
</protein>
<comment type="caution">
    <text evidence="4">The sequence shown here is derived from an EMBL/GenBank/DDBJ whole genome shotgun (WGS) entry which is preliminary data.</text>
</comment>
<keyword evidence="2" id="KW-0812">Transmembrane</keyword>
<feature type="transmembrane region" description="Helical" evidence="2">
    <location>
        <begin position="29"/>
        <end position="48"/>
    </location>
</feature>
<evidence type="ECO:0000313" key="5">
    <source>
        <dbReference type="Proteomes" id="UP000468901"/>
    </source>
</evidence>
<proteinExistence type="predicted"/>
<keyword evidence="5" id="KW-1185">Reference proteome</keyword>
<evidence type="ECO:0000259" key="3">
    <source>
        <dbReference type="PROSITE" id="PS50234"/>
    </source>
</evidence>
<name>A0A6N6VNP0_9HYPH</name>
<dbReference type="InterPro" id="IPR002035">
    <property type="entry name" value="VWF_A"/>
</dbReference>
<dbReference type="Proteomes" id="UP000468901">
    <property type="component" value="Unassembled WGS sequence"/>
</dbReference>
<keyword evidence="2" id="KW-0472">Membrane</keyword>
<feature type="domain" description="VWFA" evidence="3">
    <location>
        <begin position="151"/>
        <end position="434"/>
    </location>
</feature>
<dbReference type="SUPFAM" id="SSF53300">
    <property type="entry name" value="vWA-like"/>
    <property type="match status" value="1"/>
</dbReference>
<gene>
    <name evidence="4" type="ORF">F2P47_01510</name>
</gene>
<dbReference type="AlphaFoldDB" id="A0A6N6VNP0"/>
<evidence type="ECO:0000256" key="2">
    <source>
        <dbReference type="SAM" id="Phobius"/>
    </source>
</evidence>
<dbReference type="InterPro" id="IPR036465">
    <property type="entry name" value="vWFA_dom_sf"/>
</dbReference>
<feature type="region of interest" description="Disordered" evidence="1">
    <location>
        <begin position="255"/>
        <end position="274"/>
    </location>
</feature>
<accession>A0A6N6VNP0</accession>
<organism evidence="4 5">
    <name type="scientific">Parvibaculum sedimenti</name>
    <dbReference type="NCBI Taxonomy" id="2608632"/>
    <lineage>
        <taxon>Bacteria</taxon>
        <taxon>Pseudomonadati</taxon>
        <taxon>Pseudomonadota</taxon>
        <taxon>Alphaproteobacteria</taxon>
        <taxon>Hyphomicrobiales</taxon>
        <taxon>Parvibaculaceae</taxon>
        <taxon>Parvibaculum</taxon>
    </lineage>
</organism>
<reference evidence="4 5" key="1">
    <citation type="submission" date="2019-09" db="EMBL/GenBank/DDBJ databases">
        <title>Parvibaculum sedimenti sp. nov., isolated from sediment.</title>
        <authorList>
            <person name="Wang Y."/>
        </authorList>
    </citation>
    <scope>NUCLEOTIDE SEQUENCE [LARGE SCALE GENOMIC DNA]</scope>
    <source>
        <strain evidence="4 5">HXT-9</strain>
    </source>
</reference>
<sequence length="445" mass="46895">MRNQTPTSMRPARRPSLLRRFISDARGSYAILFALSVIPILIAVGAAIDISRAYVVKQRMTKALDAAGLAVAGMTGLTNAQIQTTAQNFFNANYPATKIGVPGTLTVTSTTAKVTLAASASMPTAIMGIVGINSMSIAATSEITKLGKKLEVALVFDNTGSMSQSSKLSSLQTAAKSFLTVLQNSAPNAGDVKVAIIPFTTDVNVGSSNSSASWLKWSWTYPSQTCTRTWGRTTCTDTTSTKTVSKTGWKGCVTDRDEDNDVSVTPPSTSDSTTLYPADTANSYNNSCSLQSLMSLSYDWTALTSKINAMTAGGSTNTTIGLVWGWNMLTQGMPLSTAAAADPKKINKVLIFLTDGDNTYYRQGAVTCDGMNICSGADVRTALVCSAIKNAGITVYTIRTLDGNATLLSACSSGTGYYYDVSSASQLDSIFTAIATSISNLRISQ</sequence>
<feature type="compositionally biased region" description="Low complexity" evidence="1">
    <location>
        <begin position="262"/>
        <end position="274"/>
    </location>
</feature>
<evidence type="ECO:0000313" key="4">
    <source>
        <dbReference type="EMBL" id="KAB7742832.1"/>
    </source>
</evidence>
<dbReference type="Gene3D" id="3.40.50.410">
    <property type="entry name" value="von Willebrand factor, type A domain"/>
    <property type="match status" value="1"/>
</dbReference>
<dbReference type="PROSITE" id="PS50234">
    <property type="entry name" value="VWFA"/>
    <property type="match status" value="1"/>
</dbReference>